<organism evidence="8 9">
    <name type="scientific">Mameliella alba</name>
    <dbReference type="NCBI Taxonomy" id="561184"/>
    <lineage>
        <taxon>Bacteria</taxon>
        <taxon>Pseudomonadati</taxon>
        <taxon>Pseudomonadota</taxon>
        <taxon>Alphaproteobacteria</taxon>
        <taxon>Rhodobacterales</taxon>
        <taxon>Roseobacteraceae</taxon>
        <taxon>Mameliella</taxon>
    </lineage>
</organism>
<comment type="caution">
    <text evidence="8">The sequence shown here is derived from an EMBL/GenBank/DDBJ whole genome shotgun (WGS) entry which is preliminary data.</text>
</comment>
<evidence type="ECO:0000256" key="6">
    <source>
        <dbReference type="SAM" id="Phobius"/>
    </source>
</evidence>
<evidence type="ECO:0000256" key="5">
    <source>
        <dbReference type="ARBA" id="ARBA00023136"/>
    </source>
</evidence>
<evidence type="ECO:0000256" key="2">
    <source>
        <dbReference type="ARBA" id="ARBA00022475"/>
    </source>
</evidence>
<keyword evidence="5 6" id="KW-0472">Membrane</keyword>
<keyword evidence="2" id="KW-1003">Cell membrane</keyword>
<dbReference type="OrthoDB" id="9782291at2"/>
<comment type="subcellular location">
    <subcellularLocation>
        <location evidence="1">Cell membrane</location>
        <topology evidence="1">Multi-pass membrane protein</topology>
    </subcellularLocation>
</comment>
<dbReference type="InterPro" id="IPR032816">
    <property type="entry name" value="VTT_dom"/>
</dbReference>
<dbReference type="RefSeq" id="WP_052244460.1">
    <property type="nucleotide sequence ID" value="NZ_JSUQ01000008.1"/>
</dbReference>
<dbReference type="EMBL" id="JSUQ01000008">
    <property type="protein sequence ID" value="KHQ53270.1"/>
    <property type="molecule type" value="Genomic_DNA"/>
</dbReference>
<feature type="transmembrane region" description="Helical" evidence="6">
    <location>
        <begin position="106"/>
        <end position="126"/>
    </location>
</feature>
<dbReference type="AlphaFoldDB" id="A0A0B3RQ40"/>
<dbReference type="Proteomes" id="UP000030960">
    <property type="component" value="Unassembled WGS sequence"/>
</dbReference>
<feature type="transmembrane region" description="Helical" evidence="6">
    <location>
        <begin position="35"/>
        <end position="54"/>
    </location>
</feature>
<sequence length="206" mass="21906">MSDWAFELVSAWGLWVVAGSAFVSCLAVPVPTSLVMLAAGAFAAAGDLVLWQVWLSGWLAALAGDNTGFQVGRWGGRPFLGWVARRTGRHRLIARGEAVIEARGGVGVFLSTWLLAPLGPWVNLVAGSLGLSRWRFALWDTAGETIWVTAYVGLGFAFGTQIDRVAEVVSDWGGLVSALAVAAAFALALGIKLRRRRDGSRPARAD</sequence>
<keyword evidence="4 6" id="KW-1133">Transmembrane helix</keyword>
<proteinExistence type="predicted"/>
<dbReference type="GO" id="GO:0005886">
    <property type="term" value="C:plasma membrane"/>
    <property type="evidence" value="ECO:0007669"/>
    <property type="project" value="UniProtKB-SubCell"/>
</dbReference>
<evidence type="ECO:0000313" key="8">
    <source>
        <dbReference type="EMBL" id="KHQ53270.1"/>
    </source>
</evidence>
<evidence type="ECO:0000256" key="1">
    <source>
        <dbReference type="ARBA" id="ARBA00004651"/>
    </source>
</evidence>
<reference evidence="8 9" key="1">
    <citation type="submission" date="2014-10" db="EMBL/GenBank/DDBJ databases">
        <title>Genome sequence of Ponticoccus sp. strain UMTAT08 isolated from clonal culture of toxic dinoflagellate Alexandrium tamiyavanichii.</title>
        <authorList>
            <person name="Gan H.Y."/>
            <person name="Muhd D.-D."/>
            <person name="Mohd Noor M.E."/>
            <person name="Yeong Y.S."/>
            <person name="Usup G."/>
        </authorList>
    </citation>
    <scope>NUCLEOTIDE SEQUENCE [LARGE SCALE GENOMIC DNA]</scope>
    <source>
        <strain evidence="8 9">UMTAT08</strain>
    </source>
</reference>
<feature type="transmembrane region" description="Helical" evidence="6">
    <location>
        <begin position="138"/>
        <end position="160"/>
    </location>
</feature>
<feature type="transmembrane region" description="Helical" evidence="6">
    <location>
        <begin position="12"/>
        <end position="28"/>
    </location>
</feature>
<evidence type="ECO:0000313" key="9">
    <source>
        <dbReference type="Proteomes" id="UP000030960"/>
    </source>
</evidence>
<protein>
    <submittedName>
        <fullName evidence="8">DedA</fullName>
    </submittedName>
</protein>
<dbReference type="PANTHER" id="PTHR42709:SF6">
    <property type="entry name" value="UNDECAPRENYL PHOSPHATE TRANSPORTER A"/>
    <property type="match status" value="1"/>
</dbReference>
<feature type="domain" description="VTT" evidence="7">
    <location>
        <begin position="30"/>
        <end position="155"/>
    </location>
</feature>
<evidence type="ECO:0000256" key="3">
    <source>
        <dbReference type="ARBA" id="ARBA00022692"/>
    </source>
</evidence>
<name>A0A0B3RQ40_9RHOB</name>
<gene>
    <name evidence="8" type="ORF">OA50_02297</name>
</gene>
<evidence type="ECO:0000256" key="4">
    <source>
        <dbReference type="ARBA" id="ARBA00022989"/>
    </source>
</evidence>
<dbReference type="PANTHER" id="PTHR42709">
    <property type="entry name" value="ALKALINE PHOSPHATASE LIKE PROTEIN"/>
    <property type="match status" value="1"/>
</dbReference>
<keyword evidence="9" id="KW-1185">Reference proteome</keyword>
<keyword evidence="3 6" id="KW-0812">Transmembrane</keyword>
<evidence type="ECO:0000259" key="7">
    <source>
        <dbReference type="Pfam" id="PF09335"/>
    </source>
</evidence>
<feature type="transmembrane region" description="Helical" evidence="6">
    <location>
        <begin position="172"/>
        <end position="191"/>
    </location>
</feature>
<accession>A0A0B3RQ40</accession>
<dbReference type="Pfam" id="PF09335">
    <property type="entry name" value="VTT_dom"/>
    <property type="match status" value="1"/>
</dbReference>
<dbReference type="STRING" id="561184.SAMN05216376_11481"/>
<dbReference type="InterPro" id="IPR051311">
    <property type="entry name" value="DedA_domain"/>
</dbReference>